<sequence length="285" mass="32946">MQKSKRFPFTEQENQIIRQLVKLMGEDWEAISKRLPGRTPKQCHDRYINYLREGLKSGPWSSQEDDILINMYKAIGPKWSKMMVNLPGRSGNDIKNRWHKHLNKKISSNTEISKVNSCPSNFNFQFEDQKPQVTKLTSTRPQSLPTIPTPFIYMRSTNYSQNSSEASLFKETGPTHEPKKEAEVSQEEEPYFDFDDGFNFNNSQSFNSNISQINSQPILPKEIPPKQPAVRIVNKIDLSQNSYDSFDSDDSSQLDINSPQFWGDCEMQEVIESLGTPNLDFFSWI</sequence>
<evidence type="ECO:0008006" key="8">
    <source>
        <dbReference type="Google" id="ProtNLM"/>
    </source>
</evidence>
<feature type="domain" description="Myb-like" evidence="4">
    <location>
        <begin position="52"/>
        <end position="102"/>
    </location>
</feature>
<dbReference type="PROSITE" id="PS51294">
    <property type="entry name" value="HTH_MYB"/>
    <property type="match status" value="2"/>
</dbReference>
<evidence type="ECO:0000259" key="5">
    <source>
        <dbReference type="PROSITE" id="PS51294"/>
    </source>
</evidence>
<protein>
    <recommendedName>
        <fullName evidence="8">Myb-like DNA-binding domain containing protein</fullName>
    </recommendedName>
</protein>
<dbReference type="PROSITE" id="PS50090">
    <property type="entry name" value="MYB_LIKE"/>
    <property type="match status" value="2"/>
</dbReference>
<name>A0ABR2IJV9_9EUKA</name>
<feature type="domain" description="Myb-like" evidence="4">
    <location>
        <begin position="1"/>
        <end position="51"/>
    </location>
</feature>
<evidence type="ECO:0000313" key="7">
    <source>
        <dbReference type="Proteomes" id="UP001470230"/>
    </source>
</evidence>
<keyword evidence="3" id="KW-0539">Nucleus</keyword>
<dbReference type="Gene3D" id="1.10.10.60">
    <property type="entry name" value="Homeodomain-like"/>
    <property type="match status" value="2"/>
</dbReference>
<dbReference type="EMBL" id="JAPFFF010000017">
    <property type="protein sequence ID" value="KAK8863951.1"/>
    <property type="molecule type" value="Genomic_DNA"/>
</dbReference>
<evidence type="ECO:0000256" key="2">
    <source>
        <dbReference type="ARBA" id="ARBA00023125"/>
    </source>
</evidence>
<dbReference type="PANTHER" id="PTHR47999:SF68">
    <property type="entry name" value="MYB DOMAIN PROTEIN 40"/>
    <property type="match status" value="1"/>
</dbReference>
<gene>
    <name evidence="6" type="ORF">M9Y10_011645</name>
</gene>
<evidence type="ECO:0000256" key="1">
    <source>
        <dbReference type="ARBA" id="ARBA00004123"/>
    </source>
</evidence>
<dbReference type="PANTHER" id="PTHR47999">
    <property type="entry name" value="TRANSCRIPTION FACTOR MYB8-RELATED-RELATED"/>
    <property type="match status" value="1"/>
</dbReference>
<feature type="domain" description="HTH myb-type" evidence="5">
    <location>
        <begin position="1"/>
        <end position="55"/>
    </location>
</feature>
<comment type="subcellular location">
    <subcellularLocation>
        <location evidence="1">Nucleus</location>
    </subcellularLocation>
</comment>
<proteinExistence type="predicted"/>
<organism evidence="6 7">
    <name type="scientific">Tritrichomonas musculus</name>
    <dbReference type="NCBI Taxonomy" id="1915356"/>
    <lineage>
        <taxon>Eukaryota</taxon>
        <taxon>Metamonada</taxon>
        <taxon>Parabasalia</taxon>
        <taxon>Tritrichomonadida</taxon>
        <taxon>Tritrichomonadidae</taxon>
        <taxon>Tritrichomonas</taxon>
    </lineage>
</organism>
<feature type="domain" description="HTH myb-type" evidence="5">
    <location>
        <begin position="56"/>
        <end position="106"/>
    </location>
</feature>
<dbReference type="InterPro" id="IPR017930">
    <property type="entry name" value="Myb_dom"/>
</dbReference>
<keyword evidence="7" id="KW-1185">Reference proteome</keyword>
<reference evidence="6 7" key="1">
    <citation type="submission" date="2024-04" db="EMBL/GenBank/DDBJ databases">
        <title>Tritrichomonas musculus Genome.</title>
        <authorList>
            <person name="Alves-Ferreira E."/>
            <person name="Grigg M."/>
            <person name="Lorenzi H."/>
            <person name="Galac M."/>
        </authorList>
    </citation>
    <scope>NUCLEOTIDE SEQUENCE [LARGE SCALE GENOMIC DNA]</scope>
    <source>
        <strain evidence="6 7">EAF2021</strain>
    </source>
</reference>
<dbReference type="SMART" id="SM00717">
    <property type="entry name" value="SANT"/>
    <property type="match status" value="2"/>
</dbReference>
<comment type="caution">
    <text evidence="6">The sequence shown here is derived from an EMBL/GenBank/DDBJ whole genome shotgun (WGS) entry which is preliminary data.</text>
</comment>
<dbReference type="Proteomes" id="UP001470230">
    <property type="component" value="Unassembled WGS sequence"/>
</dbReference>
<dbReference type="CDD" id="cd00167">
    <property type="entry name" value="SANT"/>
    <property type="match status" value="2"/>
</dbReference>
<dbReference type="InterPro" id="IPR015495">
    <property type="entry name" value="Myb_TF_plants"/>
</dbReference>
<dbReference type="InterPro" id="IPR001005">
    <property type="entry name" value="SANT/Myb"/>
</dbReference>
<evidence type="ECO:0000256" key="3">
    <source>
        <dbReference type="ARBA" id="ARBA00023242"/>
    </source>
</evidence>
<accession>A0ABR2IJV9</accession>
<evidence type="ECO:0000313" key="6">
    <source>
        <dbReference type="EMBL" id="KAK8863951.1"/>
    </source>
</evidence>
<dbReference type="SUPFAM" id="SSF46689">
    <property type="entry name" value="Homeodomain-like"/>
    <property type="match status" value="1"/>
</dbReference>
<keyword evidence="2" id="KW-0238">DNA-binding</keyword>
<dbReference type="Pfam" id="PF00249">
    <property type="entry name" value="Myb_DNA-binding"/>
    <property type="match status" value="2"/>
</dbReference>
<dbReference type="InterPro" id="IPR009057">
    <property type="entry name" value="Homeodomain-like_sf"/>
</dbReference>
<evidence type="ECO:0000259" key="4">
    <source>
        <dbReference type="PROSITE" id="PS50090"/>
    </source>
</evidence>